<evidence type="ECO:0000256" key="1">
    <source>
        <dbReference type="ARBA" id="ARBA00012920"/>
    </source>
</evidence>
<evidence type="ECO:0000313" key="11">
    <source>
        <dbReference type="EMBL" id="VDN55758.1"/>
    </source>
</evidence>
<dbReference type="SFLD" id="SFLDS00057">
    <property type="entry name" value="Glutaminase/Asparaginase"/>
    <property type="match status" value="1"/>
</dbReference>
<dbReference type="PANTHER" id="PTHR11707:SF28">
    <property type="entry name" value="60 KDA LYSOPHOSPHOLIPASE"/>
    <property type="match status" value="1"/>
</dbReference>
<dbReference type="InterPro" id="IPR027474">
    <property type="entry name" value="L-asparaginase_N"/>
</dbReference>
<keyword evidence="4 7" id="KW-0040">ANK repeat</keyword>
<comment type="similarity">
    <text evidence="5">In the N-terminal section; belongs to the asparaginase 1 family.</text>
</comment>
<dbReference type="Gene3D" id="3.40.50.1170">
    <property type="entry name" value="L-asparaginase, N-terminal domain"/>
    <property type="match status" value="1"/>
</dbReference>
<feature type="binding site" evidence="6">
    <location>
        <begin position="122"/>
        <end position="123"/>
    </location>
    <ligand>
        <name>substrate</name>
    </ligand>
</feature>
<feature type="active site" evidence="8">
    <location>
        <position position="122"/>
    </location>
</feature>
<dbReference type="InterPro" id="IPR006033">
    <property type="entry name" value="AsnA_fam"/>
</dbReference>
<keyword evidence="2" id="KW-0677">Repeat</keyword>
<accession>A0A158Q305</accession>
<dbReference type="STRING" id="318479.A0A158Q305"/>
<keyword evidence="3" id="KW-0378">Hydrolase</keyword>
<dbReference type="InterPro" id="IPR027475">
    <property type="entry name" value="Asparaginase/glutaminase_AS2"/>
</dbReference>
<evidence type="ECO:0000256" key="4">
    <source>
        <dbReference type="ARBA" id="ARBA00023043"/>
    </source>
</evidence>
<dbReference type="PANTHER" id="PTHR11707">
    <property type="entry name" value="L-ASPARAGINASE"/>
    <property type="match status" value="1"/>
</dbReference>
<dbReference type="Gene3D" id="3.40.50.40">
    <property type="match status" value="1"/>
</dbReference>
<dbReference type="PRINTS" id="PR00139">
    <property type="entry name" value="ASNGLNASE"/>
</dbReference>
<sequence>MVPDLNVDNEAWILVLYTGGTIGMKSNKGIYCPEQHYLPRAIRELPPLNDEKYIEKNYNYSSLKPFCLPPVRNTLKRIVYWVVEYEPLLDSSDMTFDDWIRIGVDIQKAYKSYDGFVVLHGTDTLAYTASALSFMLENLTKPVILTGSQIPVCEVRSDGRENLIGALIMAANYDIPEVTIFFNNKLYRGNRSVKLDNSGLEAFDSPNMLPIAHMEINIKVNYESIFRSQSSQPFSVCTTLCRNVGLLRIFPSISIELVKTFLQPPMEGVILQTYGAGNMPSRRTDIIEIIKEAHERGCIIVNCSQCLRGRVDVHYVTGKILYDVGVISGSDMTVESAITKLSYVLAKDEWDLQTKRKMMQRNIRGELTITNYDTLQDLEIIPQLAKFLHIHSTEEVQLLRNALFPPLLCYAAQNNDLDLLDNLRQSGAQFSQPDYNGRTALHIAAGAGRTQTVRYLLDHAANVNFKDQWGENALMHAVRSRNTECIQVLRDAGAVFGCDPIDIGWTKIRNKKKFAMTIPAQLGNLIQLNRLVQFFCFEHLVSCP</sequence>
<dbReference type="PROSITE" id="PS50088">
    <property type="entry name" value="ANK_REPEAT"/>
    <property type="match status" value="1"/>
</dbReference>
<dbReference type="SUPFAM" id="SSF48403">
    <property type="entry name" value="Ankyrin repeat"/>
    <property type="match status" value="1"/>
</dbReference>
<evidence type="ECO:0000256" key="2">
    <source>
        <dbReference type="ARBA" id="ARBA00022737"/>
    </source>
</evidence>
<dbReference type="Pfam" id="PF17763">
    <property type="entry name" value="Asparaginase_C"/>
    <property type="match status" value="1"/>
</dbReference>
<dbReference type="AlphaFoldDB" id="A0A158Q305"/>
<evidence type="ECO:0000259" key="9">
    <source>
        <dbReference type="Pfam" id="PF00710"/>
    </source>
</evidence>
<dbReference type="SUPFAM" id="SSF53774">
    <property type="entry name" value="Glutaminase/Asparaginase"/>
    <property type="match status" value="1"/>
</dbReference>
<evidence type="ECO:0000256" key="3">
    <source>
        <dbReference type="ARBA" id="ARBA00022801"/>
    </source>
</evidence>
<dbReference type="InterPro" id="IPR036770">
    <property type="entry name" value="Ankyrin_rpt-contain_sf"/>
</dbReference>
<gene>
    <name evidence="11" type="ORF">DME_LOCUS5731</name>
</gene>
<evidence type="ECO:0000313" key="12">
    <source>
        <dbReference type="Proteomes" id="UP000038040"/>
    </source>
</evidence>
<dbReference type="NCBIfam" id="TIGR00519">
    <property type="entry name" value="asnASE_I"/>
    <property type="match status" value="1"/>
</dbReference>
<dbReference type="PROSITE" id="PS51732">
    <property type="entry name" value="ASN_GLN_ASE_3"/>
    <property type="match status" value="1"/>
</dbReference>
<dbReference type="Pfam" id="PF00710">
    <property type="entry name" value="Asparaginase"/>
    <property type="match status" value="1"/>
</dbReference>
<dbReference type="InterPro" id="IPR002110">
    <property type="entry name" value="Ankyrin_rpt"/>
</dbReference>
<dbReference type="Pfam" id="PF12796">
    <property type="entry name" value="Ank_2"/>
    <property type="match status" value="1"/>
</dbReference>
<dbReference type="EMBL" id="UYYG01001153">
    <property type="protein sequence ID" value="VDN55758.1"/>
    <property type="molecule type" value="Genomic_DNA"/>
</dbReference>
<dbReference type="OrthoDB" id="542841at2759"/>
<dbReference type="PIRSF" id="PIRSF001220">
    <property type="entry name" value="L-ASNase_gatD"/>
    <property type="match status" value="1"/>
</dbReference>
<feature type="domain" description="Asparaginase/glutaminase C-terminal" evidence="10">
    <location>
        <begin position="243"/>
        <end position="359"/>
    </location>
</feature>
<dbReference type="FunFam" id="3.40.50.1170:FF:000003">
    <property type="entry name" value="60 kDa lysophospholipase"/>
    <property type="match status" value="1"/>
</dbReference>
<dbReference type="Proteomes" id="UP000038040">
    <property type="component" value="Unplaced"/>
</dbReference>
<reference evidence="14" key="1">
    <citation type="submission" date="2016-04" db="UniProtKB">
        <authorList>
            <consortium name="WormBaseParasite"/>
        </authorList>
    </citation>
    <scope>IDENTIFICATION</scope>
</reference>
<evidence type="ECO:0000256" key="5">
    <source>
        <dbReference type="ARBA" id="ARBA00061199"/>
    </source>
</evidence>
<evidence type="ECO:0000256" key="7">
    <source>
        <dbReference type="PROSITE-ProRule" id="PRU00023"/>
    </source>
</evidence>
<dbReference type="Proteomes" id="UP000274756">
    <property type="component" value="Unassembled WGS sequence"/>
</dbReference>
<dbReference type="InterPro" id="IPR037152">
    <property type="entry name" value="L-asparaginase_N_sf"/>
</dbReference>
<evidence type="ECO:0000256" key="6">
    <source>
        <dbReference type="PIRSR" id="PIRSR001220-2"/>
    </source>
</evidence>
<keyword evidence="13" id="KW-1185">Reference proteome</keyword>
<reference evidence="11 13" key="2">
    <citation type="submission" date="2018-11" db="EMBL/GenBank/DDBJ databases">
        <authorList>
            <consortium name="Pathogen Informatics"/>
        </authorList>
    </citation>
    <scope>NUCLEOTIDE SEQUENCE [LARGE SCALE GENOMIC DNA]</scope>
</reference>
<evidence type="ECO:0000313" key="13">
    <source>
        <dbReference type="Proteomes" id="UP000274756"/>
    </source>
</evidence>
<dbReference type="PROSITE" id="PS00917">
    <property type="entry name" value="ASN_GLN_ASE_2"/>
    <property type="match status" value="1"/>
</dbReference>
<dbReference type="InterPro" id="IPR041725">
    <property type="entry name" value="L-asparaginase_I"/>
</dbReference>
<dbReference type="GO" id="GO:0009066">
    <property type="term" value="P:aspartate family amino acid metabolic process"/>
    <property type="evidence" value="ECO:0007669"/>
    <property type="project" value="UniProtKB-ARBA"/>
</dbReference>
<dbReference type="InterPro" id="IPR027473">
    <property type="entry name" value="L-asparaginase_C"/>
</dbReference>
<feature type="binding site" evidence="6">
    <location>
        <position position="91"/>
    </location>
    <ligand>
        <name>substrate</name>
    </ligand>
</feature>
<dbReference type="PIRSF" id="PIRSF500176">
    <property type="entry name" value="L_ASNase"/>
    <property type="match status" value="1"/>
</dbReference>
<dbReference type="SMART" id="SM00870">
    <property type="entry name" value="Asparaginase"/>
    <property type="match status" value="1"/>
</dbReference>
<dbReference type="EC" id="3.5.1.1" evidence="1"/>
<dbReference type="PROSITE" id="PS50297">
    <property type="entry name" value="ANK_REP_REGION"/>
    <property type="match status" value="1"/>
</dbReference>
<organism evidence="12 14">
    <name type="scientific">Dracunculus medinensis</name>
    <name type="common">Guinea worm</name>
    <dbReference type="NCBI Taxonomy" id="318479"/>
    <lineage>
        <taxon>Eukaryota</taxon>
        <taxon>Metazoa</taxon>
        <taxon>Ecdysozoa</taxon>
        <taxon>Nematoda</taxon>
        <taxon>Chromadorea</taxon>
        <taxon>Rhabditida</taxon>
        <taxon>Spirurina</taxon>
        <taxon>Dracunculoidea</taxon>
        <taxon>Dracunculidae</taxon>
        <taxon>Dracunculus</taxon>
    </lineage>
</organism>
<evidence type="ECO:0000256" key="8">
    <source>
        <dbReference type="PROSITE-ProRule" id="PRU10100"/>
    </source>
</evidence>
<dbReference type="InterPro" id="IPR006034">
    <property type="entry name" value="Asparaginase/glutaminase-like"/>
</dbReference>
<dbReference type="FunFam" id="3.40.50.40:FF:000001">
    <property type="entry name" value="L-asparaginase 1"/>
    <property type="match status" value="1"/>
</dbReference>
<protein>
    <recommendedName>
        <fullName evidence="1">asparaginase</fullName>
        <ecNumber evidence="1">3.5.1.1</ecNumber>
    </recommendedName>
</protein>
<proteinExistence type="inferred from homology"/>
<evidence type="ECO:0000259" key="10">
    <source>
        <dbReference type="Pfam" id="PF17763"/>
    </source>
</evidence>
<dbReference type="GO" id="GO:0004067">
    <property type="term" value="F:asparaginase activity"/>
    <property type="evidence" value="ECO:0007669"/>
    <property type="project" value="UniProtKB-UniRule"/>
</dbReference>
<dbReference type="InterPro" id="IPR040919">
    <property type="entry name" value="Asparaginase_C"/>
</dbReference>
<feature type="repeat" description="ANK" evidence="7">
    <location>
        <begin position="436"/>
        <end position="468"/>
    </location>
</feature>
<dbReference type="SMART" id="SM00248">
    <property type="entry name" value="ANK"/>
    <property type="match status" value="3"/>
</dbReference>
<dbReference type="CDD" id="cd08963">
    <property type="entry name" value="L-asparaginase_I"/>
    <property type="match status" value="1"/>
</dbReference>
<feature type="domain" description="L-asparaginase N-terminal" evidence="9">
    <location>
        <begin position="13"/>
        <end position="224"/>
    </location>
</feature>
<dbReference type="InterPro" id="IPR036152">
    <property type="entry name" value="Asp/glu_Ase-like_sf"/>
</dbReference>
<name>A0A158Q305_DRAME</name>
<evidence type="ECO:0000313" key="14">
    <source>
        <dbReference type="WBParaSite" id="DME_0000137101-mRNA-1"/>
    </source>
</evidence>
<dbReference type="Gene3D" id="1.25.40.20">
    <property type="entry name" value="Ankyrin repeat-containing domain"/>
    <property type="match status" value="1"/>
</dbReference>
<dbReference type="WBParaSite" id="DME_0000137101-mRNA-1">
    <property type="protein sequence ID" value="DME_0000137101-mRNA-1"/>
    <property type="gene ID" value="DME_0000137101"/>
</dbReference>